<dbReference type="PANTHER" id="PTHR14187">
    <property type="entry name" value="ALPHA KINASE/ELONGATION FACTOR 2 KINASE"/>
    <property type="match status" value="1"/>
</dbReference>
<reference evidence="1" key="1">
    <citation type="journal article" date="2020" name="Nat. Commun.">
        <title>Large-scale genome sequencing of mycorrhizal fungi provides insights into the early evolution of symbiotic traits.</title>
        <authorList>
            <person name="Miyauchi S."/>
            <person name="Kiss E."/>
            <person name="Kuo A."/>
            <person name="Drula E."/>
            <person name="Kohler A."/>
            <person name="Sanchez-Garcia M."/>
            <person name="Morin E."/>
            <person name="Andreopoulos B."/>
            <person name="Barry K.W."/>
            <person name="Bonito G."/>
            <person name="Buee M."/>
            <person name="Carver A."/>
            <person name="Chen C."/>
            <person name="Cichocki N."/>
            <person name="Clum A."/>
            <person name="Culley D."/>
            <person name="Crous P.W."/>
            <person name="Fauchery L."/>
            <person name="Girlanda M."/>
            <person name="Hayes R.D."/>
            <person name="Keri Z."/>
            <person name="LaButti K."/>
            <person name="Lipzen A."/>
            <person name="Lombard V."/>
            <person name="Magnuson J."/>
            <person name="Maillard F."/>
            <person name="Murat C."/>
            <person name="Nolan M."/>
            <person name="Ohm R.A."/>
            <person name="Pangilinan J."/>
            <person name="Pereira M.F."/>
            <person name="Perotto S."/>
            <person name="Peter M."/>
            <person name="Pfister S."/>
            <person name="Riley R."/>
            <person name="Sitrit Y."/>
            <person name="Stielow J.B."/>
            <person name="Szollosi G."/>
            <person name="Zifcakova L."/>
            <person name="Stursova M."/>
            <person name="Spatafora J.W."/>
            <person name="Tedersoo L."/>
            <person name="Vaario L.M."/>
            <person name="Yamada A."/>
            <person name="Yan M."/>
            <person name="Wang P."/>
            <person name="Xu J."/>
            <person name="Bruns T."/>
            <person name="Baldrian P."/>
            <person name="Vilgalys R."/>
            <person name="Dunand C."/>
            <person name="Henrissat B."/>
            <person name="Grigoriev I.V."/>
            <person name="Hibbett D."/>
            <person name="Nagy L.G."/>
            <person name="Martin F.M."/>
        </authorList>
    </citation>
    <scope>NUCLEOTIDE SEQUENCE</scope>
    <source>
        <strain evidence="1">UP504</strain>
    </source>
</reference>
<proteinExistence type="predicted"/>
<keyword evidence="2" id="KW-1185">Reference proteome</keyword>
<gene>
    <name evidence="1" type="ORF">BS47DRAFT_1396004</name>
</gene>
<evidence type="ECO:0000313" key="1">
    <source>
        <dbReference type="EMBL" id="KAF9510367.1"/>
    </source>
</evidence>
<dbReference type="Proteomes" id="UP000886523">
    <property type="component" value="Unassembled WGS sequence"/>
</dbReference>
<dbReference type="EMBL" id="MU129017">
    <property type="protein sequence ID" value="KAF9510367.1"/>
    <property type="molecule type" value="Genomic_DNA"/>
</dbReference>
<dbReference type="PANTHER" id="PTHR14187:SF5">
    <property type="entry name" value="HEAT SHOCK 70 KDA PROTEIN 12A"/>
    <property type="match status" value="1"/>
</dbReference>
<dbReference type="SUPFAM" id="SSF53067">
    <property type="entry name" value="Actin-like ATPase domain"/>
    <property type="match status" value="2"/>
</dbReference>
<name>A0A9P6DQT7_9AGAM</name>
<dbReference type="Gene3D" id="3.30.420.40">
    <property type="match status" value="2"/>
</dbReference>
<dbReference type="AlphaFoldDB" id="A0A9P6DQT7"/>
<dbReference type="Gene3D" id="3.90.640.10">
    <property type="entry name" value="Actin, Chain A, domain 4"/>
    <property type="match status" value="1"/>
</dbReference>
<protein>
    <submittedName>
        <fullName evidence="1">Uncharacterized protein</fullName>
    </submittedName>
</protein>
<organism evidence="1 2">
    <name type="scientific">Hydnum rufescens UP504</name>
    <dbReference type="NCBI Taxonomy" id="1448309"/>
    <lineage>
        <taxon>Eukaryota</taxon>
        <taxon>Fungi</taxon>
        <taxon>Dikarya</taxon>
        <taxon>Basidiomycota</taxon>
        <taxon>Agaricomycotina</taxon>
        <taxon>Agaricomycetes</taxon>
        <taxon>Cantharellales</taxon>
        <taxon>Hydnaceae</taxon>
        <taxon>Hydnum</taxon>
    </lineage>
</organism>
<evidence type="ECO:0000313" key="2">
    <source>
        <dbReference type="Proteomes" id="UP000886523"/>
    </source>
</evidence>
<dbReference type="CDD" id="cd10170">
    <property type="entry name" value="ASKHA_NBD_HSP70"/>
    <property type="match status" value="1"/>
</dbReference>
<sequence length="493" mass="55209">MSFINDTWYGPEKIMLAIDIGTTYSAVSYSYLYKGGPRSITSVSNWPDQRRQAGEPKVPTLIWYDQDKKPVRHGASALVANAMEAKENGWQLAKLFKLNLHPETMRSEHQLKTSDLPDGIPLTQIYSDFIQYLLQHTRHFFETRVVEGESVWNNHINSADIIITHPNGWGIHEQDVLRKAAISAGCPDPTKTTAHIHFLTEAEASVHFCMLKANIGSDWLKPGVQFVVCDAGGSTVDITTYEVTRTNPSLLLEEKRASACIQAGAIFIDEAATGHLRRLLSNPEWVAYAKFDNSDIEDSIRRGIENFDFEKKSFGPRDGLRLEVVSSRFKYEANGLQIRRGELLLSQGVISTVASFFDPCVDMIVVALKGQIMTLDINHILLVGGFGESPYLRQKLIHTMANENRQITIANDLTAKAVAEGALVWGTQPSVNSRACRFSYGISARDIYHPDDEEHKGRDIVRSLDGKNRVDYVWSPIVARGQVIKAKEMSSRE</sequence>
<comment type="caution">
    <text evidence="1">The sequence shown here is derived from an EMBL/GenBank/DDBJ whole genome shotgun (WGS) entry which is preliminary data.</text>
</comment>
<dbReference type="OrthoDB" id="2963168at2759"/>
<dbReference type="InterPro" id="IPR043129">
    <property type="entry name" value="ATPase_NBD"/>
</dbReference>
<accession>A0A9P6DQT7</accession>